<gene>
    <name evidence="2" type="ORF">P43SY_002865</name>
</gene>
<proteinExistence type="predicted"/>
<evidence type="ECO:0000313" key="3">
    <source>
        <dbReference type="Proteomes" id="UP001209570"/>
    </source>
</evidence>
<evidence type="ECO:0000259" key="1">
    <source>
        <dbReference type="Pfam" id="PF00339"/>
    </source>
</evidence>
<dbReference type="GO" id="GO:0005737">
    <property type="term" value="C:cytoplasm"/>
    <property type="evidence" value="ECO:0007669"/>
    <property type="project" value="TreeGrafter"/>
</dbReference>
<dbReference type="SUPFAM" id="SSF81296">
    <property type="entry name" value="E set domains"/>
    <property type="match status" value="1"/>
</dbReference>
<feature type="domain" description="Arrestin-like N-terminal" evidence="1">
    <location>
        <begin position="12"/>
        <end position="105"/>
    </location>
</feature>
<dbReference type="InterPro" id="IPR011021">
    <property type="entry name" value="Arrestin-like_N"/>
</dbReference>
<dbReference type="PANTHER" id="PTHR11188">
    <property type="entry name" value="ARRESTIN DOMAIN CONTAINING PROTEIN"/>
    <property type="match status" value="1"/>
</dbReference>
<dbReference type="Pfam" id="PF00339">
    <property type="entry name" value="Arrestin_N"/>
    <property type="match status" value="1"/>
</dbReference>
<protein>
    <recommendedName>
        <fullName evidence="1">Arrestin-like N-terminal domain-containing protein</fullName>
    </recommendedName>
</protein>
<reference evidence="2" key="1">
    <citation type="submission" date="2021-12" db="EMBL/GenBank/DDBJ databases">
        <title>Prjna785345.</title>
        <authorList>
            <person name="Rujirawat T."/>
            <person name="Krajaejun T."/>
        </authorList>
    </citation>
    <scope>NUCLEOTIDE SEQUENCE</scope>
    <source>
        <strain evidence="2">Pi057C3</strain>
    </source>
</reference>
<dbReference type="Proteomes" id="UP001209570">
    <property type="component" value="Unassembled WGS sequence"/>
</dbReference>
<dbReference type="InterPro" id="IPR050357">
    <property type="entry name" value="Arrestin_domain-protein"/>
</dbReference>
<dbReference type="Gene3D" id="2.60.40.640">
    <property type="match status" value="1"/>
</dbReference>
<dbReference type="PANTHER" id="PTHR11188:SF17">
    <property type="entry name" value="FI21816P1"/>
    <property type="match status" value="1"/>
</dbReference>
<sequence>MQDRELGVILLDEIYTPGEIVSGQVILSLPSEAVCASLVVEIIGEERVQWEDWRDLRDISVSKSHSRVLHLSAHSVTLGPVQLETGTHVFPFAVPLATHLPGSLRHQVPYAKQVEDVVITVTYRAQAQ</sequence>
<dbReference type="InterPro" id="IPR014756">
    <property type="entry name" value="Ig_E-set"/>
</dbReference>
<name>A0AAD5LT67_PYTIN</name>
<dbReference type="EMBL" id="JAKCXM010000007">
    <property type="protein sequence ID" value="KAJ0408986.1"/>
    <property type="molecule type" value="Genomic_DNA"/>
</dbReference>
<comment type="caution">
    <text evidence="2">The sequence shown here is derived from an EMBL/GenBank/DDBJ whole genome shotgun (WGS) entry which is preliminary data.</text>
</comment>
<dbReference type="InterPro" id="IPR014752">
    <property type="entry name" value="Arrestin-like_C"/>
</dbReference>
<organism evidence="2 3">
    <name type="scientific">Pythium insidiosum</name>
    <name type="common">Pythiosis disease agent</name>
    <dbReference type="NCBI Taxonomy" id="114742"/>
    <lineage>
        <taxon>Eukaryota</taxon>
        <taxon>Sar</taxon>
        <taxon>Stramenopiles</taxon>
        <taxon>Oomycota</taxon>
        <taxon>Peronosporomycetes</taxon>
        <taxon>Pythiales</taxon>
        <taxon>Pythiaceae</taxon>
        <taxon>Pythium</taxon>
    </lineage>
</organism>
<evidence type="ECO:0000313" key="2">
    <source>
        <dbReference type="EMBL" id="KAJ0408986.1"/>
    </source>
</evidence>
<dbReference type="GO" id="GO:0015031">
    <property type="term" value="P:protein transport"/>
    <property type="evidence" value="ECO:0007669"/>
    <property type="project" value="TreeGrafter"/>
</dbReference>
<keyword evidence="3" id="KW-1185">Reference proteome</keyword>
<dbReference type="AlphaFoldDB" id="A0AAD5LT67"/>
<accession>A0AAD5LT67</accession>